<reference evidence="2" key="2">
    <citation type="submission" date="2023-01" db="EMBL/GenBank/DDBJ databases">
        <title>Draft genome sequence of Portibacter lacus strain NBRC 108769.</title>
        <authorList>
            <person name="Sun Q."/>
            <person name="Mori K."/>
        </authorList>
    </citation>
    <scope>NUCLEOTIDE SEQUENCE</scope>
    <source>
        <strain evidence="2">NBRC 108769</strain>
    </source>
</reference>
<gene>
    <name evidence="2" type="ORF">GCM10007940_34320</name>
</gene>
<comment type="caution">
    <text evidence="2">The sequence shown here is derived from an EMBL/GenBank/DDBJ whole genome shotgun (WGS) entry which is preliminary data.</text>
</comment>
<dbReference type="RefSeq" id="WP_235292764.1">
    <property type="nucleotide sequence ID" value="NZ_BSOH01000023.1"/>
</dbReference>
<name>A0AA37SU50_9BACT</name>
<dbReference type="Gene3D" id="3.60.21.10">
    <property type="match status" value="1"/>
</dbReference>
<dbReference type="GO" id="GO:0047734">
    <property type="term" value="F:CDP-glycerol diphosphatase activity"/>
    <property type="evidence" value="ECO:0007669"/>
    <property type="project" value="TreeGrafter"/>
</dbReference>
<keyword evidence="3" id="KW-1185">Reference proteome</keyword>
<dbReference type="Pfam" id="PF00149">
    <property type="entry name" value="Metallophos"/>
    <property type="match status" value="1"/>
</dbReference>
<accession>A0AA37SU50</accession>
<sequence>MYRREFIKIVIPIVAVGPHILLSYDQPILSYGVIADPQYADQDTRGTRFYRASLGKLQMAVDDLNKENLDFVVTLGDVIDKNLASFADILPIYKKLKAPHHLVLGNHDFDVADEDKDKVMDKLGMAKNYYSEVKSGWRFIYLDGTEVSLFRYAEGSENKKNAQIKLDELKEKKAPQAQAWNGGISDAQMKWFKQELKSAKAKNEKVVICNHWPVLPEGDVHNLWNAKELVSIIDPYDNVILYMNGHNHKGNYTTQNGTHYVNFKGMVETEKDTAYATVDCYADRVEIKGYGLEPDRIAK</sequence>
<dbReference type="PANTHER" id="PTHR16509:SF8">
    <property type="entry name" value="MANGANESE-DEPENDENT ADP-RIBOSE_CDP-ALCOHOL DIPHOSPHATASE"/>
    <property type="match status" value="1"/>
</dbReference>
<protein>
    <submittedName>
        <fullName evidence="2">Phosphatase</fullName>
    </submittedName>
</protein>
<dbReference type="PANTHER" id="PTHR16509">
    <property type="match status" value="1"/>
</dbReference>
<dbReference type="EMBL" id="BSOH01000023">
    <property type="protein sequence ID" value="GLR18816.1"/>
    <property type="molecule type" value="Genomic_DNA"/>
</dbReference>
<dbReference type="Proteomes" id="UP001156666">
    <property type="component" value="Unassembled WGS sequence"/>
</dbReference>
<evidence type="ECO:0000259" key="1">
    <source>
        <dbReference type="Pfam" id="PF00149"/>
    </source>
</evidence>
<dbReference type="InterPro" id="IPR004843">
    <property type="entry name" value="Calcineurin-like_PHP"/>
</dbReference>
<evidence type="ECO:0000313" key="2">
    <source>
        <dbReference type="EMBL" id="GLR18816.1"/>
    </source>
</evidence>
<organism evidence="2 3">
    <name type="scientific">Portibacter lacus</name>
    <dbReference type="NCBI Taxonomy" id="1099794"/>
    <lineage>
        <taxon>Bacteria</taxon>
        <taxon>Pseudomonadati</taxon>
        <taxon>Bacteroidota</taxon>
        <taxon>Saprospiria</taxon>
        <taxon>Saprospirales</taxon>
        <taxon>Haliscomenobacteraceae</taxon>
        <taxon>Portibacter</taxon>
    </lineage>
</organism>
<dbReference type="InterPro" id="IPR029052">
    <property type="entry name" value="Metallo-depent_PP-like"/>
</dbReference>
<dbReference type="GO" id="GO:0008663">
    <property type="term" value="F:2',3'-cyclic-nucleotide 2'-phosphodiesterase activity"/>
    <property type="evidence" value="ECO:0007669"/>
    <property type="project" value="TreeGrafter"/>
</dbReference>
<dbReference type="GO" id="GO:0047631">
    <property type="term" value="F:ADP-ribose diphosphatase activity"/>
    <property type="evidence" value="ECO:0007669"/>
    <property type="project" value="TreeGrafter"/>
</dbReference>
<reference evidence="2" key="1">
    <citation type="journal article" date="2014" name="Int. J. Syst. Evol. Microbiol.">
        <title>Complete genome sequence of Corynebacterium casei LMG S-19264T (=DSM 44701T), isolated from a smear-ripened cheese.</title>
        <authorList>
            <consortium name="US DOE Joint Genome Institute (JGI-PGF)"/>
            <person name="Walter F."/>
            <person name="Albersmeier A."/>
            <person name="Kalinowski J."/>
            <person name="Ruckert C."/>
        </authorList>
    </citation>
    <scope>NUCLEOTIDE SEQUENCE</scope>
    <source>
        <strain evidence="2">NBRC 108769</strain>
    </source>
</reference>
<dbReference type="GO" id="GO:0030145">
    <property type="term" value="F:manganese ion binding"/>
    <property type="evidence" value="ECO:0007669"/>
    <property type="project" value="TreeGrafter"/>
</dbReference>
<dbReference type="AlphaFoldDB" id="A0AA37SU50"/>
<dbReference type="SUPFAM" id="SSF56300">
    <property type="entry name" value="Metallo-dependent phosphatases"/>
    <property type="match status" value="1"/>
</dbReference>
<feature type="domain" description="Calcineurin-like phosphoesterase" evidence="1">
    <location>
        <begin position="33"/>
        <end position="249"/>
    </location>
</feature>
<proteinExistence type="predicted"/>
<evidence type="ECO:0000313" key="3">
    <source>
        <dbReference type="Proteomes" id="UP001156666"/>
    </source>
</evidence>